<proteinExistence type="predicted"/>
<dbReference type="Pfam" id="PF00646">
    <property type="entry name" value="F-box"/>
    <property type="match status" value="1"/>
</dbReference>
<comment type="caution">
    <text evidence="2">The sequence shown here is derived from an EMBL/GenBank/DDBJ whole genome shotgun (WGS) entry which is preliminary data.</text>
</comment>
<dbReference type="SMART" id="SM00256">
    <property type="entry name" value="FBOX"/>
    <property type="match status" value="1"/>
</dbReference>
<dbReference type="InterPro" id="IPR017451">
    <property type="entry name" value="F-box-assoc_interact_dom"/>
</dbReference>
<dbReference type="SUPFAM" id="SSF81383">
    <property type="entry name" value="F-box domain"/>
    <property type="match status" value="1"/>
</dbReference>
<evidence type="ECO:0000259" key="1">
    <source>
        <dbReference type="SMART" id="SM00256"/>
    </source>
</evidence>
<feature type="domain" description="F-box" evidence="1">
    <location>
        <begin position="31"/>
        <end position="71"/>
    </location>
</feature>
<name>A0A6D2L8Q3_9BRAS</name>
<dbReference type="PANTHER" id="PTHR31111:SF43">
    <property type="entry name" value="F-BOX ASSOCIATED UBIQUITINATION EFFECTOR FAMILY PROTEIN"/>
    <property type="match status" value="1"/>
</dbReference>
<dbReference type="PANTHER" id="PTHR31111">
    <property type="entry name" value="BNAA05G37150D PROTEIN-RELATED"/>
    <property type="match status" value="1"/>
</dbReference>
<dbReference type="InterPro" id="IPR036047">
    <property type="entry name" value="F-box-like_dom_sf"/>
</dbReference>
<dbReference type="NCBIfam" id="TIGR01640">
    <property type="entry name" value="F_box_assoc_1"/>
    <property type="match status" value="1"/>
</dbReference>
<dbReference type="OrthoDB" id="687122at2759"/>
<accession>A0A6D2L8Q3</accession>
<sequence>MERREEEAEDEKIIIRSKEDVTSIDKFFELIPLDLIHDILLNLPAKSAARFRCVSKLWSSITRRPEFIRSFVTQSSTRLCLVVCVKTRDKRYFITLPQNEHPDTSYSPVDRFQIDTPGYDYSYNQPYSESVHGLMCVADCLREVEVWNPAMRQCVTLPSPDTAAGFECMEGCHYSMHKSYFLGYDPVEGKYKVLCIPSRGYPDPRDPLVFTLGPQESWRVINHSSPRHFAPHWPVGHKGICINGHVYYEADLRFKVSDGFEVEEITMSFDVRYEKFKIIRKPAEPTIGKYFMLNYEGKLAWVCSDSQSSIRFWVLEDEEKQEWSPRNFLLPFPINPQCYPTWEDVDLTLEGVTPDTGEFIFVDAGLNEIYVLYYDPKRNRTRRVEYEGIAGNKEFWEANDSISYRDTVINVYPNHRESLMSLDNVPRYVSVNGD</sequence>
<dbReference type="Proteomes" id="UP000467841">
    <property type="component" value="Unassembled WGS sequence"/>
</dbReference>
<dbReference type="InterPro" id="IPR001810">
    <property type="entry name" value="F-box_dom"/>
</dbReference>
<dbReference type="Pfam" id="PF08268">
    <property type="entry name" value="FBA_3"/>
    <property type="match status" value="1"/>
</dbReference>
<dbReference type="AlphaFoldDB" id="A0A6D2L8Q3"/>
<evidence type="ECO:0000313" key="2">
    <source>
        <dbReference type="EMBL" id="CAA7056204.1"/>
    </source>
</evidence>
<keyword evidence="3" id="KW-1185">Reference proteome</keyword>
<dbReference type="EMBL" id="CACVBM020001629">
    <property type="protein sequence ID" value="CAA7056204.1"/>
    <property type="molecule type" value="Genomic_DNA"/>
</dbReference>
<organism evidence="2 3">
    <name type="scientific">Microthlaspi erraticum</name>
    <dbReference type="NCBI Taxonomy" id="1685480"/>
    <lineage>
        <taxon>Eukaryota</taxon>
        <taxon>Viridiplantae</taxon>
        <taxon>Streptophyta</taxon>
        <taxon>Embryophyta</taxon>
        <taxon>Tracheophyta</taxon>
        <taxon>Spermatophyta</taxon>
        <taxon>Magnoliopsida</taxon>
        <taxon>eudicotyledons</taxon>
        <taxon>Gunneridae</taxon>
        <taxon>Pentapetalae</taxon>
        <taxon>rosids</taxon>
        <taxon>malvids</taxon>
        <taxon>Brassicales</taxon>
        <taxon>Brassicaceae</taxon>
        <taxon>Coluteocarpeae</taxon>
        <taxon>Microthlaspi</taxon>
    </lineage>
</organism>
<protein>
    <recommendedName>
        <fullName evidence="1">F-box domain-containing protein</fullName>
    </recommendedName>
</protein>
<dbReference type="InterPro" id="IPR013187">
    <property type="entry name" value="F-box-assoc_dom_typ3"/>
</dbReference>
<dbReference type="Gene3D" id="1.20.1280.50">
    <property type="match status" value="1"/>
</dbReference>
<gene>
    <name evidence="2" type="ORF">MERR_LOCUS43440</name>
</gene>
<evidence type="ECO:0000313" key="3">
    <source>
        <dbReference type="Proteomes" id="UP000467841"/>
    </source>
</evidence>
<reference evidence="2" key="1">
    <citation type="submission" date="2020-01" db="EMBL/GenBank/DDBJ databases">
        <authorList>
            <person name="Mishra B."/>
        </authorList>
    </citation>
    <scope>NUCLEOTIDE SEQUENCE [LARGE SCALE GENOMIC DNA]</scope>
</reference>